<feature type="domain" description="ABC transporter" evidence="8">
    <location>
        <begin position="21"/>
        <end position="73"/>
    </location>
</feature>
<feature type="region of interest" description="Disordered" evidence="7">
    <location>
        <begin position="60"/>
        <end position="102"/>
    </location>
</feature>
<dbReference type="Proteomes" id="UP001501442">
    <property type="component" value="Unassembled WGS sequence"/>
</dbReference>
<evidence type="ECO:0000256" key="5">
    <source>
        <dbReference type="ARBA" id="ARBA00022840"/>
    </source>
</evidence>
<dbReference type="PANTHER" id="PTHR42711">
    <property type="entry name" value="ABC TRANSPORTER ATP-BINDING PROTEIN"/>
    <property type="match status" value="1"/>
</dbReference>
<name>A0ABP8UBT0_9ACTN</name>
<organism evidence="9 10">
    <name type="scientific">Actinoallomurus vinaceus</name>
    <dbReference type="NCBI Taxonomy" id="1080074"/>
    <lineage>
        <taxon>Bacteria</taxon>
        <taxon>Bacillati</taxon>
        <taxon>Actinomycetota</taxon>
        <taxon>Actinomycetes</taxon>
        <taxon>Streptosporangiales</taxon>
        <taxon>Thermomonosporaceae</taxon>
        <taxon>Actinoallomurus</taxon>
    </lineage>
</organism>
<evidence type="ECO:0000313" key="10">
    <source>
        <dbReference type="Proteomes" id="UP001501442"/>
    </source>
</evidence>
<evidence type="ECO:0000256" key="7">
    <source>
        <dbReference type="SAM" id="MobiDB-lite"/>
    </source>
</evidence>
<dbReference type="RefSeq" id="WP_425551219.1">
    <property type="nucleotide sequence ID" value="NZ_BAABHK010000006.1"/>
</dbReference>
<keyword evidence="10" id="KW-1185">Reference proteome</keyword>
<comment type="subcellular location">
    <subcellularLocation>
        <location evidence="1">Cell membrane</location>
        <topology evidence="1">Peripheral membrane protein</topology>
    </subcellularLocation>
</comment>
<evidence type="ECO:0000256" key="4">
    <source>
        <dbReference type="ARBA" id="ARBA00022741"/>
    </source>
</evidence>
<dbReference type="InterPro" id="IPR050763">
    <property type="entry name" value="ABC_transporter_ATP-binding"/>
</dbReference>
<dbReference type="EMBL" id="BAABHK010000006">
    <property type="protein sequence ID" value="GAA4628510.1"/>
    <property type="molecule type" value="Genomic_DNA"/>
</dbReference>
<dbReference type="InterPro" id="IPR027417">
    <property type="entry name" value="P-loop_NTPase"/>
</dbReference>
<keyword evidence="4" id="KW-0547">Nucleotide-binding</keyword>
<evidence type="ECO:0000256" key="1">
    <source>
        <dbReference type="ARBA" id="ARBA00004202"/>
    </source>
</evidence>
<keyword evidence="3" id="KW-0813">Transport</keyword>
<evidence type="ECO:0000259" key="8">
    <source>
        <dbReference type="Pfam" id="PF00005"/>
    </source>
</evidence>
<accession>A0ABP8UBT0</accession>
<proteinExistence type="inferred from homology"/>
<evidence type="ECO:0000256" key="3">
    <source>
        <dbReference type="ARBA" id="ARBA00022448"/>
    </source>
</evidence>
<dbReference type="PANTHER" id="PTHR42711:SF5">
    <property type="entry name" value="ABC TRANSPORTER ATP-BINDING PROTEIN NATA"/>
    <property type="match status" value="1"/>
</dbReference>
<evidence type="ECO:0000313" key="9">
    <source>
        <dbReference type="EMBL" id="GAA4628510.1"/>
    </source>
</evidence>
<dbReference type="InterPro" id="IPR003439">
    <property type="entry name" value="ABC_transporter-like_ATP-bd"/>
</dbReference>
<evidence type="ECO:0000256" key="6">
    <source>
        <dbReference type="ARBA" id="ARBA00023251"/>
    </source>
</evidence>
<sequence>METAIEVRDLHQSYGDFTAVRGVSFAVRPGEVYALLGTNGAGKTTTLDVIEGYERAGSGDVRVLGADPSDQTGPTTPGRLPGRLRAGYAGTAPGPAPGLRADYAETAPGLRGDCAGPITTMVELTAS</sequence>
<keyword evidence="5" id="KW-0067">ATP-binding</keyword>
<comment type="caution">
    <text evidence="9">The sequence shown here is derived from an EMBL/GenBank/DDBJ whole genome shotgun (WGS) entry which is preliminary data.</text>
</comment>
<evidence type="ECO:0000256" key="2">
    <source>
        <dbReference type="ARBA" id="ARBA00005417"/>
    </source>
</evidence>
<keyword evidence="6" id="KW-0046">Antibiotic resistance</keyword>
<dbReference type="SUPFAM" id="SSF52540">
    <property type="entry name" value="P-loop containing nucleoside triphosphate hydrolases"/>
    <property type="match status" value="1"/>
</dbReference>
<protein>
    <recommendedName>
        <fullName evidence="8">ABC transporter domain-containing protein</fullName>
    </recommendedName>
</protein>
<comment type="similarity">
    <text evidence="2">Belongs to the ABC transporter superfamily.</text>
</comment>
<gene>
    <name evidence="9" type="ORF">GCM10023196_045160</name>
</gene>
<dbReference type="Gene3D" id="3.40.50.300">
    <property type="entry name" value="P-loop containing nucleotide triphosphate hydrolases"/>
    <property type="match status" value="1"/>
</dbReference>
<reference evidence="10" key="1">
    <citation type="journal article" date="2019" name="Int. J. Syst. Evol. Microbiol.">
        <title>The Global Catalogue of Microorganisms (GCM) 10K type strain sequencing project: providing services to taxonomists for standard genome sequencing and annotation.</title>
        <authorList>
            <consortium name="The Broad Institute Genomics Platform"/>
            <consortium name="The Broad Institute Genome Sequencing Center for Infectious Disease"/>
            <person name="Wu L."/>
            <person name="Ma J."/>
        </authorList>
    </citation>
    <scope>NUCLEOTIDE SEQUENCE [LARGE SCALE GENOMIC DNA]</scope>
    <source>
        <strain evidence="10">JCM 17939</strain>
    </source>
</reference>
<dbReference type="Pfam" id="PF00005">
    <property type="entry name" value="ABC_tran"/>
    <property type="match status" value="1"/>
</dbReference>